<name>A0A2S5B2B4_9BASI</name>
<comment type="caution">
    <text evidence="2">The sequence shown here is derived from an EMBL/GenBank/DDBJ whole genome shotgun (WGS) entry which is preliminary data.</text>
</comment>
<feature type="compositionally biased region" description="Polar residues" evidence="1">
    <location>
        <begin position="476"/>
        <end position="491"/>
    </location>
</feature>
<reference evidence="2 3" key="1">
    <citation type="journal article" date="2018" name="Front. Microbiol.">
        <title>Prospects for Fungal Bioremediation of Acidic Radioactive Waste Sites: Characterization and Genome Sequence of Rhodotorula taiwanensis MD1149.</title>
        <authorList>
            <person name="Tkavc R."/>
            <person name="Matrosova V.Y."/>
            <person name="Grichenko O.E."/>
            <person name="Gostincar C."/>
            <person name="Volpe R.P."/>
            <person name="Klimenkova P."/>
            <person name="Gaidamakova E.K."/>
            <person name="Zhou C.E."/>
            <person name="Stewart B.J."/>
            <person name="Lyman M.G."/>
            <person name="Malfatti S.A."/>
            <person name="Rubinfeld B."/>
            <person name="Courtot M."/>
            <person name="Singh J."/>
            <person name="Dalgard C.L."/>
            <person name="Hamilton T."/>
            <person name="Frey K.G."/>
            <person name="Gunde-Cimerman N."/>
            <person name="Dugan L."/>
            <person name="Daly M.J."/>
        </authorList>
    </citation>
    <scope>NUCLEOTIDE SEQUENCE [LARGE SCALE GENOMIC DNA]</scope>
    <source>
        <strain evidence="2 3">MD1149</strain>
    </source>
</reference>
<dbReference type="STRING" id="741276.A0A2S5B2B4"/>
<dbReference type="Proteomes" id="UP000237144">
    <property type="component" value="Unassembled WGS sequence"/>
</dbReference>
<organism evidence="2 3">
    <name type="scientific">Rhodotorula taiwanensis</name>
    <dbReference type="NCBI Taxonomy" id="741276"/>
    <lineage>
        <taxon>Eukaryota</taxon>
        <taxon>Fungi</taxon>
        <taxon>Dikarya</taxon>
        <taxon>Basidiomycota</taxon>
        <taxon>Pucciniomycotina</taxon>
        <taxon>Microbotryomycetes</taxon>
        <taxon>Sporidiobolales</taxon>
        <taxon>Sporidiobolaceae</taxon>
        <taxon>Rhodotorula</taxon>
    </lineage>
</organism>
<keyword evidence="3" id="KW-1185">Reference proteome</keyword>
<gene>
    <name evidence="2" type="ORF">BMF94_6074</name>
</gene>
<evidence type="ECO:0000313" key="3">
    <source>
        <dbReference type="Proteomes" id="UP000237144"/>
    </source>
</evidence>
<sequence>MPSLLATALELERVLVDQIDRPSRPAPAPRAPPARSGALHPLALATNEPGHALDHLANTVRASIATLRTGISQFSLSLQANLDPDDDLESPANHQARLARDRYLTQLREAASSEAALYALATRADANGRPTRKKTRARDDRWTVATPRSNGINGSAVRLLETIAAELDLVTFRDDDEGGGGGGDTAMTDPLGADSTRPVTLSVGGKVMVVDFSIVGTRIDRVKVAYVVAGQDRQSALAANRLERLFALVPAGSSAPAAASGDTGFGEEDEDVREQRCWKSVRRILEELNALDEESERTGRDAFEELERLGQDLSAQIARSSHAGPDSTFLLAPIDSLYPVLVYHITPAAQISSSWQRIVASQEEADGNVASWHSQLPPTTADLQALLSPQHGIYSVQFELASGFSRVSPSESAGSDAASGDASAPLFLATLEPALPMCASTGRSVLAELGLGDITSPRDVPKQEFNGQAPGADLADQTSLGSESQDRSTSTLPSWLDLASWEVIDSEASAPGAVLEQTIPSDPRHLLLRYRLPSSTNAPGSFPRSALPPPPGFLASYLPFADSAKLVAALPHLSAQATTNELLASTLQARFGVTARGDAQDGAAGAQTGSKKAVGRDADELTLEELLAPPAPDVPLIVPVTLSSQNDVLSTGTNTSSLSPETLVVSFPFPALDRAPPSLLALPISLAISSLPPSPQLDGPKANLRVVITTPEAVLQYFGAAQDRTELEQKFGRILRETGVIGFAVEAVVRALQTRAQ</sequence>
<accession>A0A2S5B2B4</accession>
<dbReference type="AlphaFoldDB" id="A0A2S5B2B4"/>
<dbReference type="EMBL" id="PJQD01000096">
    <property type="protein sequence ID" value="POY70896.1"/>
    <property type="molecule type" value="Genomic_DNA"/>
</dbReference>
<evidence type="ECO:0000313" key="2">
    <source>
        <dbReference type="EMBL" id="POY70896.1"/>
    </source>
</evidence>
<feature type="region of interest" description="Disordered" evidence="1">
    <location>
        <begin position="174"/>
        <end position="193"/>
    </location>
</feature>
<protein>
    <recommendedName>
        <fullName evidence="4">Mediator complex subunit 1</fullName>
    </recommendedName>
</protein>
<evidence type="ECO:0000256" key="1">
    <source>
        <dbReference type="SAM" id="MobiDB-lite"/>
    </source>
</evidence>
<dbReference type="OrthoDB" id="2536384at2759"/>
<evidence type="ECO:0008006" key="4">
    <source>
        <dbReference type="Google" id="ProtNLM"/>
    </source>
</evidence>
<feature type="region of interest" description="Disordered" evidence="1">
    <location>
        <begin position="456"/>
        <end position="491"/>
    </location>
</feature>
<proteinExistence type="predicted"/>